<feature type="compositionally biased region" description="Low complexity" evidence="1">
    <location>
        <begin position="1"/>
        <end position="14"/>
    </location>
</feature>
<proteinExistence type="predicted"/>
<organism evidence="2 3">
    <name type="scientific">Roseburia inulinivorans</name>
    <dbReference type="NCBI Taxonomy" id="360807"/>
    <lineage>
        <taxon>Bacteria</taxon>
        <taxon>Bacillati</taxon>
        <taxon>Bacillota</taxon>
        <taxon>Clostridia</taxon>
        <taxon>Lachnospirales</taxon>
        <taxon>Lachnospiraceae</taxon>
        <taxon>Roseburia</taxon>
    </lineage>
</organism>
<dbReference type="Proteomes" id="UP000049828">
    <property type="component" value="Unassembled WGS sequence"/>
</dbReference>
<feature type="region of interest" description="Disordered" evidence="1">
    <location>
        <begin position="1"/>
        <end position="35"/>
    </location>
</feature>
<sequence>MGISISNATSSAITKYSESLRSGEPDWSMIPSAGKSNKSQAEFVSEIKELAQRAANTTSKTELESIHRQRTRLCAEYISDVSPDRKALYQQAKNAVKSQNGNPKCKGIGELSLLDFLERAGGKNNNLAQKKFALAGGGTLECPILTGEGYGADISYQGTKVLTYLGDGYGWGCERTPAEREKEREFYGIYFNEYHTQKNAQSSELKELPNYLEEKTSFDRKA</sequence>
<evidence type="ECO:0000313" key="3">
    <source>
        <dbReference type="Proteomes" id="UP000049828"/>
    </source>
</evidence>
<name>A0A0M6WXI9_9FIRM</name>
<dbReference type="RefSeq" id="WP_055040306.1">
    <property type="nucleotide sequence ID" value="NZ_CVRS01000104.1"/>
</dbReference>
<gene>
    <name evidence="2" type="ORF">RIL183_31931</name>
</gene>
<evidence type="ECO:0000256" key="1">
    <source>
        <dbReference type="SAM" id="MobiDB-lite"/>
    </source>
</evidence>
<dbReference type="EMBL" id="CVRS01000104">
    <property type="protein sequence ID" value="CRL42411.1"/>
    <property type="molecule type" value="Genomic_DNA"/>
</dbReference>
<accession>A0A0M6WXI9</accession>
<dbReference type="OrthoDB" id="1957063at2"/>
<evidence type="ECO:0000313" key="2">
    <source>
        <dbReference type="EMBL" id="CRL42411.1"/>
    </source>
</evidence>
<protein>
    <submittedName>
        <fullName evidence="2">Uncharacterized protein</fullName>
    </submittedName>
</protein>
<keyword evidence="3" id="KW-1185">Reference proteome</keyword>
<dbReference type="AlphaFoldDB" id="A0A0M6WXI9"/>
<reference evidence="3" key="1">
    <citation type="submission" date="2015-05" db="EMBL/GenBank/DDBJ databases">
        <authorList>
            <consortium name="Pathogen Informatics"/>
        </authorList>
    </citation>
    <scope>NUCLEOTIDE SEQUENCE [LARGE SCALE GENOMIC DNA]</scope>
    <source>
        <strain evidence="3">L1-83</strain>
    </source>
</reference>